<keyword evidence="4" id="KW-1185">Reference proteome</keyword>
<dbReference type="AlphaFoldDB" id="A0A3N4M3V0"/>
<keyword evidence="2" id="KW-0732">Signal</keyword>
<dbReference type="OrthoDB" id="5417811at2759"/>
<reference evidence="3 4" key="1">
    <citation type="journal article" date="2018" name="Nat. Ecol. Evol.">
        <title>Pezizomycetes genomes reveal the molecular basis of ectomycorrhizal truffle lifestyle.</title>
        <authorList>
            <person name="Murat C."/>
            <person name="Payen T."/>
            <person name="Noel B."/>
            <person name="Kuo A."/>
            <person name="Morin E."/>
            <person name="Chen J."/>
            <person name="Kohler A."/>
            <person name="Krizsan K."/>
            <person name="Balestrini R."/>
            <person name="Da Silva C."/>
            <person name="Montanini B."/>
            <person name="Hainaut M."/>
            <person name="Levati E."/>
            <person name="Barry K.W."/>
            <person name="Belfiori B."/>
            <person name="Cichocki N."/>
            <person name="Clum A."/>
            <person name="Dockter R.B."/>
            <person name="Fauchery L."/>
            <person name="Guy J."/>
            <person name="Iotti M."/>
            <person name="Le Tacon F."/>
            <person name="Lindquist E.A."/>
            <person name="Lipzen A."/>
            <person name="Malagnac F."/>
            <person name="Mello A."/>
            <person name="Molinier V."/>
            <person name="Miyauchi S."/>
            <person name="Poulain J."/>
            <person name="Riccioni C."/>
            <person name="Rubini A."/>
            <person name="Sitrit Y."/>
            <person name="Splivallo R."/>
            <person name="Traeger S."/>
            <person name="Wang M."/>
            <person name="Zifcakova L."/>
            <person name="Wipf D."/>
            <person name="Zambonelli A."/>
            <person name="Paolocci F."/>
            <person name="Nowrousian M."/>
            <person name="Ottonello S."/>
            <person name="Baldrian P."/>
            <person name="Spatafora J.W."/>
            <person name="Henrissat B."/>
            <person name="Nagy L.G."/>
            <person name="Aury J.M."/>
            <person name="Wincker P."/>
            <person name="Grigoriev I.V."/>
            <person name="Bonfante P."/>
            <person name="Martin F.M."/>
        </authorList>
    </citation>
    <scope>NUCLEOTIDE SEQUENCE [LARGE SCALE GENOMIC DNA]</scope>
    <source>
        <strain evidence="3 4">ATCC MYA-4762</strain>
    </source>
</reference>
<evidence type="ECO:0000313" key="4">
    <source>
        <dbReference type="Proteomes" id="UP000267821"/>
    </source>
</evidence>
<protein>
    <submittedName>
        <fullName evidence="3">Uncharacterized protein</fullName>
    </submittedName>
</protein>
<sequence length="247" mass="26598">MMLLLFVSLFFLFSLFQLFIAIIRPEHSSSRSASLSDLENDIESQIRNNPNRTTVHVTFVRGPGGYAIPAAPIPIAFPHVDIDGDGDWGTDRNKASSTLTALPPPAYGLWRSSVRVNPDQFYWVRRAGDGPQHPPGGSVEMEARTPPPPLPLPLTEPVGGRMSVAPAQAVYRPPSYSSEDGVDFVLGEPRILPGTAVLAAPAPAPVRGLGIGELEGEECEVDGGRGARERQRASSRDQSPSGIRRLS</sequence>
<dbReference type="EMBL" id="ML121529">
    <property type="protein sequence ID" value="RPB28648.1"/>
    <property type="molecule type" value="Genomic_DNA"/>
</dbReference>
<gene>
    <name evidence="3" type="ORF">L211DRAFT_845675</name>
</gene>
<feature type="compositionally biased region" description="Basic and acidic residues" evidence="1">
    <location>
        <begin position="222"/>
        <end position="235"/>
    </location>
</feature>
<dbReference type="InParanoid" id="A0A3N4M3V0"/>
<accession>A0A3N4M3V0</accession>
<feature type="region of interest" description="Disordered" evidence="1">
    <location>
        <begin position="217"/>
        <end position="247"/>
    </location>
</feature>
<proteinExistence type="predicted"/>
<evidence type="ECO:0000313" key="3">
    <source>
        <dbReference type="EMBL" id="RPB28648.1"/>
    </source>
</evidence>
<name>A0A3N4M3V0_9PEZI</name>
<evidence type="ECO:0000256" key="1">
    <source>
        <dbReference type="SAM" id="MobiDB-lite"/>
    </source>
</evidence>
<evidence type="ECO:0000256" key="2">
    <source>
        <dbReference type="SAM" id="SignalP"/>
    </source>
</evidence>
<dbReference type="Proteomes" id="UP000267821">
    <property type="component" value="Unassembled WGS sequence"/>
</dbReference>
<organism evidence="3 4">
    <name type="scientific">Terfezia boudieri ATCC MYA-4762</name>
    <dbReference type="NCBI Taxonomy" id="1051890"/>
    <lineage>
        <taxon>Eukaryota</taxon>
        <taxon>Fungi</taxon>
        <taxon>Dikarya</taxon>
        <taxon>Ascomycota</taxon>
        <taxon>Pezizomycotina</taxon>
        <taxon>Pezizomycetes</taxon>
        <taxon>Pezizales</taxon>
        <taxon>Pezizaceae</taxon>
        <taxon>Terfezia</taxon>
    </lineage>
</organism>
<feature type="chain" id="PRO_5018146877" evidence="2">
    <location>
        <begin position="22"/>
        <end position="247"/>
    </location>
</feature>
<feature type="signal peptide" evidence="2">
    <location>
        <begin position="1"/>
        <end position="21"/>
    </location>
</feature>